<gene>
    <name evidence="1" type="ORF">LIER_29497</name>
</gene>
<dbReference type="Proteomes" id="UP001454036">
    <property type="component" value="Unassembled WGS sequence"/>
</dbReference>
<keyword evidence="2" id="KW-1185">Reference proteome</keyword>
<name>A0AAV3RL54_LITER</name>
<dbReference type="AlphaFoldDB" id="A0AAV3RL54"/>
<reference evidence="1 2" key="1">
    <citation type="submission" date="2024-01" db="EMBL/GenBank/DDBJ databases">
        <title>The complete chloroplast genome sequence of Lithospermum erythrorhizon: insights into the phylogenetic relationship among Boraginaceae species and the maternal lineages of purple gromwells.</title>
        <authorList>
            <person name="Okada T."/>
            <person name="Watanabe K."/>
        </authorList>
    </citation>
    <scope>NUCLEOTIDE SEQUENCE [LARGE SCALE GENOMIC DNA]</scope>
</reference>
<evidence type="ECO:0000313" key="2">
    <source>
        <dbReference type="Proteomes" id="UP001454036"/>
    </source>
</evidence>
<protein>
    <submittedName>
        <fullName evidence="1">Uncharacterized protein</fullName>
    </submittedName>
</protein>
<organism evidence="1 2">
    <name type="scientific">Lithospermum erythrorhizon</name>
    <name type="common">Purple gromwell</name>
    <name type="synonym">Lithospermum officinale var. erythrorhizon</name>
    <dbReference type="NCBI Taxonomy" id="34254"/>
    <lineage>
        <taxon>Eukaryota</taxon>
        <taxon>Viridiplantae</taxon>
        <taxon>Streptophyta</taxon>
        <taxon>Embryophyta</taxon>
        <taxon>Tracheophyta</taxon>
        <taxon>Spermatophyta</taxon>
        <taxon>Magnoliopsida</taxon>
        <taxon>eudicotyledons</taxon>
        <taxon>Gunneridae</taxon>
        <taxon>Pentapetalae</taxon>
        <taxon>asterids</taxon>
        <taxon>lamiids</taxon>
        <taxon>Boraginales</taxon>
        <taxon>Boraginaceae</taxon>
        <taxon>Boraginoideae</taxon>
        <taxon>Lithospermeae</taxon>
        <taxon>Lithospermum</taxon>
    </lineage>
</organism>
<proteinExistence type="predicted"/>
<sequence>MDLTPGPSRGPIHLFGGLRGLDLLWVYPISPGPTLGPANFSWDYHLPADLPIFHGLDLRILMSNNASNLSEGRGYNSDAGSYSTPQVSSSLAALAGSGSLDHFRQLLYLPGLPLLKHPSWLYRLLAAPNSPK</sequence>
<comment type="caution">
    <text evidence="1">The sequence shown here is derived from an EMBL/GenBank/DDBJ whole genome shotgun (WGS) entry which is preliminary data.</text>
</comment>
<accession>A0AAV3RL54</accession>
<dbReference type="EMBL" id="BAABME010010178">
    <property type="protein sequence ID" value="GAA0176520.1"/>
    <property type="molecule type" value="Genomic_DNA"/>
</dbReference>
<evidence type="ECO:0000313" key="1">
    <source>
        <dbReference type="EMBL" id="GAA0176520.1"/>
    </source>
</evidence>